<evidence type="ECO:0000256" key="4">
    <source>
        <dbReference type="ARBA" id="ARBA00022640"/>
    </source>
</evidence>
<reference evidence="11 12" key="1">
    <citation type="submission" date="2018-04" db="EMBL/GenBank/DDBJ databases">
        <title>WGS assembly of Panicum hallii var. hallii HAL2.</title>
        <authorList>
            <person name="Lovell J."/>
            <person name="Jenkins J."/>
            <person name="Lowry D."/>
            <person name="Mamidi S."/>
            <person name="Sreedasyam A."/>
            <person name="Weng X."/>
            <person name="Barry K."/>
            <person name="Bonette J."/>
            <person name="Campitelli B."/>
            <person name="Daum C."/>
            <person name="Gordon S."/>
            <person name="Gould B."/>
            <person name="Lipzen A."/>
            <person name="MacQueen A."/>
            <person name="Palacio-Mejia J."/>
            <person name="Plott C."/>
            <person name="Shakirov E."/>
            <person name="Shu S."/>
            <person name="Yoshinaga Y."/>
            <person name="Zane M."/>
            <person name="Rokhsar D."/>
            <person name="Grimwood J."/>
            <person name="Schmutz J."/>
            <person name="Juenger T."/>
        </authorList>
    </citation>
    <scope>NUCLEOTIDE SEQUENCE [LARGE SCALE GENOMIC DNA]</scope>
    <source>
        <strain evidence="12">cv. HAL2</strain>
    </source>
</reference>
<dbReference type="AlphaFoldDB" id="A0A2T7EJB6"/>
<accession>A0A2T7EJB6</accession>
<dbReference type="InterPro" id="IPR029058">
    <property type="entry name" value="AB_hydrolase_fold"/>
</dbReference>
<proteinExistence type="inferred from homology"/>
<dbReference type="OrthoDB" id="426718at2759"/>
<keyword evidence="5" id="KW-0378">Hydrolase</keyword>
<dbReference type="InterPro" id="IPR002182">
    <property type="entry name" value="NB-ARC"/>
</dbReference>
<dbReference type="SUPFAM" id="SSF53474">
    <property type="entry name" value="alpha/beta-Hydrolases"/>
    <property type="match status" value="1"/>
</dbReference>
<dbReference type="InterPro" id="IPR027417">
    <property type="entry name" value="P-loop_NTPase"/>
</dbReference>
<dbReference type="PANTHER" id="PTHR31403">
    <property type="entry name" value="PHOSPHOLIPASE A1-IBETA2, CHLOROPLASTIC"/>
    <property type="match status" value="1"/>
</dbReference>
<evidence type="ECO:0000256" key="1">
    <source>
        <dbReference type="ARBA" id="ARBA00004229"/>
    </source>
</evidence>
<dbReference type="GO" id="GO:0043531">
    <property type="term" value="F:ADP binding"/>
    <property type="evidence" value="ECO:0007669"/>
    <property type="project" value="InterPro"/>
</dbReference>
<evidence type="ECO:0008006" key="13">
    <source>
        <dbReference type="Google" id="ProtNLM"/>
    </source>
</evidence>
<name>A0A2T7EJB6_9POAL</name>
<dbReference type="Proteomes" id="UP000244336">
    <property type="component" value="Chromosome 3"/>
</dbReference>
<dbReference type="Pfam" id="PF01764">
    <property type="entry name" value="Lipase_3"/>
    <property type="match status" value="1"/>
</dbReference>
<keyword evidence="12" id="KW-1185">Reference proteome</keyword>
<evidence type="ECO:0000256" key="5">
    <source>
        <dbReference type="ARBA" id="ARBA00022801"/>
    </source>
</evidence>
<evidence type="ECO:0000256" key="8">
    <source>
        <dbReference type="ARBA" id="ARBA00023098"/>
    </source>
</evidence>
<sequence>MVLFELDAGKDKGARVAKGFHAIYTSSNAGSKHGERSARDQVAGELARLASHFRGRGEAVRVTVTGHSLGGALALLAARDAAAAHPDVPVAAVTFSAPRVGNRAFCEGLTSRGVRVLRVVVRHDVVPLVPPFSPKEFILSLLEELLPAVGVDSLIETEKTGRALLEEFHGYVSGKRCLIVLNDLSTIEEWNRVRKCFPISKEGNRIIVSTTNVEVASLCVGQNSVVLELKQLSADQTIYNF</sequence>
<keyword evidence="6" id="KW-0809">Transit peptide</keyword>
<dbReference type="GO" id="GO:0004620">
    <property type="term" value="F:phospholipase activity"/>
    <property type="evidence" value="ECO:0007669"/>
    <property type="project" value="UniProtKB-ARBA"/>
</dbReference>
<keyword evidence="3" id="KW-0150">Chloroplast</keyword>
<feature type="domain" description="NB-ARC" evidence="9">
    <location>
        <begin position="155"/>
        <end position="236"/>
    </location>
</feature>
<evidence type="ECO:0000313" key="12">
    <source>
        <dbReference type="Proteomes" id="UP000244336"/>
    </source>
</evidence>
<comment type="subcellular location">
    <subcellularLocation>
        <location evidence="1">Plastid</location>
        <location evidence="1">Chloroplast</location>
    </subcellularLocation>
</comment>
<dbReference type="SUPFAM" id="SSF52540">
    <property type="entry name" value="P-loop containing nucleoside triphosphate hydrolases"/>
    <property type="match status" value="1"/>
</dbReference>
<comment type="similarity">
    <text evidence="2">Belongs to the AB hydrolase superfamily. Lipase family.</text>
</comment>
<keyword evidence="8" id="KW-0443">Lipid metabolism</keyword>
<gene>
    <name evidence="11" type="ORF">GQ55_3G472200</name>
</gene>
<dbReference type="PANTHER" id="PTHR31403:SF11">
    <property type="entry name" value="OS12G0614500 PROTEIN"/>
    <property type="match status" value="1"/>
</dbReference>
<evidence type="ECO:0000256" key="2">
    <source>
        <dbReference type="ARBA" id="ARBA00010701"/>
    </source>
</evidence>
<evidence type="ECO:0000259" key="10">
    <source>
        <dbReference type="Pfam" id="PF01764"/>
    </source>
</evidence>
<keyword evidence="7" id="KW-0442">Lipid degradation</keyword>
<evidence type="ECO:0000259" key="9">
    <source>
        <dbReference type="Pfam" id="PF00931"/>
    </source>
</evidence>
<dbReference type="InterPro" id="IPR002921">
    <property type="entry name" value="Fungal_lipase-type"/>
</dbReference>
<organism evidence="11 12">
    <name type="scientific">Panicum hallii var. hallii</name>
    <dbReference type="NCBI Taxonomy" id="1504633"/>
    <lineage>
        <taxon>Eukaryota</taxon>
        <taxon>Viridiplantae</taxon>
        <taxon>Streptophyta</taxon>
        <taxon>Embryophyta</taxon>
        <taxon>Tracheophyta</taxon>
        <taxon>Spermatophyta</taxon>
        <taxon>Magnoliopsida</taxon>
        <taxon>Liliopsida</taxon>
        <taxon>Poales</taxon>
        <taxon>Poaceae</taxon>
        <taxon>PACMAD clade</taxon>
        <taxon>Panicoideae</taxon>
        <taxon>Panicodae</taxon>
        <taxon>Paniceae</taxon>
        <taxon>Panicinae</taxon>
        <taxon>Panicum</taxon>
        <taxon>Panicum sect. Panicum</taxon>
    </lineage>
</organism>
<feature type="domain" description="Fungal lipase-type" evidence="10">
    <location>
        <begin position="9"/>
        <end position="132"/>
    </location>
</feature>
<dbReference type="Gramene" id="PUZ67910">
    <property type="protein sequence ID" value="PUZ67910"/>
    <property type="gene ID" value="GQ55_3G472200"/>
</dbReference>
<dbReference type="GO" id="GO:0016042">
    <property type="term" value="P:lipid catabolic process"/>
    <property type="evidence" value="ECO:0007669"/>
    <property type="project" value="UniProtKB-KW"/>
</dbReference>
<evidence type="ECO:0000256" key="7">
    <source>
        <dbReference type="ARBA" id="ARBA00022963"/>
    </source>
</evidence>
<evidence type="ECO:0000313" key="11">
    <source>
        <dbReference type="EMBL" id="PUZ67910.1"/>
    </source>
</evidence>
<dbReference type="GO" id="GO:0009507">
    <property type="term" value="C:chloroplast"/>
    <property type="evidence" value="ECO:0007669"/>
    <property type="project" value="UniProtKB-SubCell"/>
</dbReference>
<protein>
    <recommendedName>
        <fullName evidence="13">Fungal lipase-like domain-containing protein</fullName>
    </recommendedName>
</protein>
<dbReference type="Gene3D" id="3.40.50.1820">
    <property type="entry name" value="alpha/beta hydrolase"/>
    <property type="match status" value="1"/>
</dbReference>
<keyword evidence="4" id="KW-0934">Plastid</keyword>
<evidence type="ECO:0000256" key="6">
    <source>
        <dbReference type="ARBA" id="ARBA00022946"/>
    </source>
</evidence>
<dbReference type="STRING" id="1504633.A0A2T7EJB6"/>
<evidence type="ECO:0000256" key="3">
    <source>
        <dbReference type="ARBA" id="ARBA00022528"/>
    </source>
</evidence>
<dbReference type="EMBL" id="CM009751">
    <property type="protein sequence ID" value="PUZ67910.1"/>
    <property type="molecule type" value="Genomic_DNA"/>
</dbReference>
<dbReference type="Pfam" id="PF00931">
    <property type="entry name" value="NB-ARC"/>
    <property type="match status" value="1"/>
</dbReference>